<dbReference type="Gene3D" id="3.10.20.310">
    <property type="entry name" value="membrane protein fhac"/>
    <property type="match status" value="1"/>
</dbReference>
<accession>A0A1X9PV40</accession>
<dbReference type="GO" id="GO:0016020">
    <property type="term" value="C:membrane"/>
    <property type="evidence" value="ECO:0007669"/>
    <property type="project" value="TreeGrafter"/>
</dbReference>
<proteinExistence type="predicted"/>
<dbReference type="PANTHER" id="PTHR12815">
    <property type="entry name" value="SORTING AND ASSEMBLY MACHINERY SAMM50 PROTEIN FAMILY MEMBER"/>
    <property type="match status" value="1"/>
</dbReference>
<reference evidence="1" key="1">
    <citation type="submission" date="2017-03" db="EMBL/GenBank/DDBJ databases">
        <title>The new red algal subphylum Proteorhodophytina comprises the largest and most divergent plastid genomes known.</title>
        <authorList>
            <person name="Munoz-Gomez S.A."/>
            <person name="Mejia-Franco F.G."/>
            <person name="Durnin K."/>
            <person name="Morgan C."/>
            <person name="Grisdale C.J."/>
            <person name="Archibald J.M."/>
            <person name="Slamovits C.H."/>
        </authorList>
    </citation>
    <scope>NUCLEOTIDE SEQUENCE</scope>
    <source>
        <strain evidence="1">UTEX LB2715</strain>
    </source>
</reference>
<protein>
    <recommendedName>
        <fullName evidence="2">POTRA domain-containing protein</fullName>
    </recommendedName>
</protein>
<dbReference type="EMBL" id="KY709212">
    <property type="protein sequence ID" value="ARO91358.1"/>
    <property type="molecule type" value="Genomic_DNA"/>
</dbReference>
<dbReference type="PANTHER" id="PTHR12815:SF42">
    <property type="entry name" value="BACTERIAL SURFACE ANTIGEN (D15) DOMAIN-CONTAINING PROTEIN"/>
    <property type="match status" value="1"/>
</dbReference>
<organism evidence="1">
    <name type="scientific">Rhodochaete parvula</name>
    <dbReference type="NCBI Taxonomy" id="110510"/>
    <lineage>
        <taxon>Eukaryota</taxon>
        <taxon>Rhodophyta</taxon>
        <taxon>Compsopogonophyceae</taxon>
        <taxon>Rhodochaetales</taxon>
        <taxon>Rhodochaetaceae</taxon>
        <taxon>Rhodochaete</taxon>
    </lineage>
</organism>
<dbReference type="InterPro" id="IPR039910">
    <property type="entry name" value="D15-like"/>
</dbReference>
<name>A0A1X9PV40_9RHOD</name>
<dbReference type="AlphaFoldDB" id="A0A1X9PV40"/>
<gene>
    <name evidence="1" type="primary">orf714</name>
</gene>
<evidence type="ECO:0008006" key="2">
    <source>
        <dbReference type="Google" id="ProtNLM"/>
    </source>
</evidence>
<sequence>MFSTLIFCHVQEKHLKSFHHTYKSSINQYNSLTNWFNHNNKSIKQNLKSPIQKKIILRGIENAKFEYKTRSFLNLKNLETLKEEITEEEIKKLLDKIKLSGFFTAVKIKSEIINKIQIITINCTVGPIIKKINFLHNSQLLIPELILEKIFKEQIGNPINFHLLNNAVNHIHKWYYDRGFHWVEVKINKHNTQTESINVSIQEGKINSIQFKFPNYTTINRQENEEHIIKLIRKFLKIEEEKILNYYNIEQGLNQLKDKKFVDNCDYNIQLCKAKQKVDVIIYLYKIADKTTHISGKNIHLASEIAEIIETETLKVLNHLFYNNKKRDNSKLYNTSIIKYQPQLNDYPTTVHKNINCESIIIKILTKLKYYQITDLYEWYTYSLNLITQNNIKFCYRLHNLGIKHEYITIKFQLPDLNNFLEIRYCKPWINISNKQSGLMTIKILKKFIYIQQKNISDALTQVFNNNWVICNSLLNINTIKLRSKFQLSNNIDLKQCLSINRNLNRHLYLQNTNEIINLYIQNMCNYKYENNTVFGYSIPQVTKKSKLKFLAFDTKLTYKNNNTDNIDWFGKGIYFMFISKYIVPLSNLNKNTIQNYKHQFIQRNIFKSILYYNFSFKQNFIPEQFVILDIEAGQLLGSPAFFPSSENFELQSPISMRGYADTTSIFPKLFYKLSLEMHIVIDNIQSAFLFIDYMYNQPRKLINTTFDISQILFTNNILNNKQHNIAVGIGYQFKAPIKKLPPIRLECSFTHQQEMQIYLKVGPRLSSIAIKKY</sequence>
<geneLocation type="chloroplast" evidence="1"/>
<keyword evidence="1" id="KW-0934">Plastid</keyword>
<keyword evidence="1" id="KW-0150">Chloroplast</keyword>
<evidence type="ECO:0000313" key="1">
    <source>
        <dbReference type="EMBL" id="ARO91358.1"/>
    </source>
</evidence>